<keyword evidence="3" id="KW-1185">Reference proteome</keyword>
<name>A0A1E5CXZ4_9VIBR</name>
<comment type="caution">
    <text evidence="2">The sequence shown here is derived from an EMBL/GenBank/DDBJ whole genome shotgun (WGS) entry which is preliminary data.</text>
</comment>
<dbReference type="RefSeq" id="WP_017054492.1">
    <property type="nucleotide sequence ID" value="NZ_AJYW02000167.1"/>
</dbReference>
<dbReference type="EMBL" id="AJYW02000167">
    <property type="protein sequence ID" value="OEE75042.1"/>
    <property type="molecule type" value="Genomic_DNA"/>
</dbReference>
<evidence type="ECO:0000313" key="3">
    <source>
        <dbReference type="Proteomes" id="UP000094165"/>
    </source>
</evidence>
<gene>
    <name evidence="2" type="ORF">A130_17375</name>
</gene>
<evidence type="ECO:0000313" key="2">
    <source>
        <dbReference type="EMBL" id="OEE75042.1"/>
    </source>
</evidence>
<dbReference type="Pfam" id="PF13503">
    <property type="entry name" value="DUF4123"/>
    <property type="match status" value="1"/>
</dbReference>
<organism evidence="2 3">
    <name type="scientific">Vibrio genomosp. F6 str. FF-238</name>
    <dbReference type="NCBI Taxonomy" id="1191298"/>
    <lineage>
        <taxon>Bacteria</taxon>
        <taxon>Pseudomonadati</taxon>
        <taxon>Pseudomonadota</taxon>
        <taxon>Gammaproteobacteria</taxon>
        <taxon>Vibrionales</taxon>
        <taxon>Vibrionaceae</taxon>
        <taxon>Vibrio</taxon>
    </lineage>
</organism>
<dbReference type="AlphaFoldDB" id="A0A1E5CXZ4"/>
<feature type="domain" description="DUF4123" evidence="1">
    <location>
        <begin position="11"/>
        <end position="129"/>
    </location>
</feature>
<sequence>MIPISNSLCTYAIIDGSQVENLAQNIYSNIDIIDAFPIYVMTELESIKSVSPWVIKLTKADQHNGWLRKVIKHNQGFIFYSQSTLEEVVQHWQTLIKVKLIQGQTYLFRVADPQIFNTIFSSSTDAQKSRLMGVISEVYFLINHEWQSITWESSDSETEIQPLGDAWLTLTDPQVTGLESLVYVKQVDALSQHIQTYFPSAAQSDSYAQAQSYISTSTDLGFETVSDCYYFTNLVCRLGEECYQNDNYPDIKNLIYHTSLDTPSQRIQKAAELAKHYLNIEDKGASHV</sequence>
<evidence type="ECO:0000259" key="1">
    <source>
        <dbReference type="Pfam" id="PF13503"/>
    </source>
</evidence>
<protein>
    <recommendedName>
        <fullName evidence="1">DUF4123 domain-containing protein</fullName>
    </recommendedName>
</protein>
<dbReference type="Proteomes" id="UP000094165">
    <property type="component" value="Unassembled WGS sequence"/>
</dbReference>
<dbReference type="InterPro" id="IPR025391">
    <property type="entry name" value="DUF4123"/>
</dbReference>
<proteinExistence type="predicted"/>
<accession>A0A1E5CXZ4</accession>
<reference evidence="2 3" key="1">
    <citation type="journal article" date="2012" name="Science">
        <title>Ecological populations of bacteria act as socially cohesive units of antibiotic production and resistance.</title>
        <authorList>
            <person name="Cordero O.X."/>
            <person name="Wildschutte H."/>
            <person name="Kirkup B."/>
            <person name="Proehl S."/>
            <person name="Ngo L."/>
            <person name="Hussain F."/>
            <person name="Le Roux F."/>
            <person name="Mincer T."/>
            <person name="Polz M.F."/>
        </authorList>
    </citation>
    <scope>NUCLEOTIDE SEQUENCE [LARGE SCALE GENOMIC DNA]</scope>
    <source>
        <strain evidence="2 3">FF-238</strain>
    </source>
</reference>